<evidence type="ECO:0000259" key="2">
    <source>
        <dbReference type="PROSITE" id="PS50965"/>
    </source>
</evidence>
<feature type="transmembrane region" description="Helical" evidence="1">
    <location>
        <begin position="63"/>
        <end position="82"/>
    </location>
</feature>
<name>A0A5K8ABH4_9BACT</name>
<keyword evidence="4" id="KW-1185">Reference proteome</keyword>
<keyword evidence="1" id="KW-1133">Transmembrane helix</keyword>
<dbReference type="Pfam" id="PF08378">
    <property type="entry name" value="NERD"/>
    <property type="match status" value="1"/>
</dbReference>
<feature type="domain" description="NERD" evidence="2">
    <location>
        <begin position="127"/>
        <end position="247"/>
    </location>
</feature>
<feature type="transmembrane region" description="Helical" evidence="1">
    <location>
        <begin position="97"/>
        <end position="116"/>
    </location>
</feature>
<sequence length="304" mass="34404">MRYLSSFIPGILVFISLGIAFSIIKILKAYHGLKKRRSPFTSKFLRAPGQSLIEKLDDINDDLVAFMAMLIAMPILFYALYISDLYFQRRPLSLNSALVYIVIGILFVGGLTFKMVKRFNLRRKMRLGYDGEVATGQELNRLMLNGYHVYHDFVADKFNIDHIVVGPAGVFAVETKARAKPTSNNRKEDAQVIYDGGCIRFPTWKEIKPLEQAKIQAEWLARWLSSATGEQTQVRAVLTLPGWFVTRTASDGIPVINPKQFMSIAKPVNGKLLDDRRIKSIVHQIDQHCRNIESKTVKGLGGRN</sequence>
<gene>
    <name evidence="3" type="ORF">DSCOOX_24800</name>
</gene>
<dbReference type="PROSITE" id="PS50965">
    <property type="entry name" value="NERD"/>
    <property type="match status" value="1"/>
</dbReference>
<dbReference type="InterPro" id="IPR011528">
    <property type="entry name" value="NERD"/>
</dbReference>
<evidence type="ECO:0000256" key="1">
    <source>
        <dbReference type="SAM" id="Phobius"/>
    </source>
</evidence>
<accession>A0A5K8ABH4</accession>
<dbReference type="EMBL" id="AP021879">
    <property type="protein sequence ID" value="BBO89300.1"/>
    <property type="molecule type" value="Genomic_DNA"/>
</dbReference>
<reference evidence="3 4" key="1">
    <citation type="submission" date="2019-11" db="EMBL/GenBank/DDBJ databases">
        <title>Comparative genomics of hydrocarbon-degrading Desulfosarcina strains.</title>
        <authorList>
            <person name="Watanabe M."/>
            <person name="Kojima H."/>
            <person name="Fukui M."/>
        </authorList>
    </citation>
    <scope>NUCLEOTIDE SEQUENCE [LARGE SCALE GENOMIC DNA]</scope>
    <source>
        <strain evidence="4">oXyS1</strain>
    </source>
</reference>
<evidence type="ECO:0000313" key="4">
    <source>
        <dbReference type="Proteomes" id="UP000422108"/>
    </source>
</evidence>
<evidence type="ECO:0000313" key="3">
    <source>
        <dbReference type="EMBL" id="BBO89300.1"/>
    </source>
</evidence>
<keyword evidence="1" id="KW-0472">Membrane</keyword>
<feature type="transmembrane region" description="Helical" evidence="1">
    <location>
        <begin position="6"/>
        <end position="27"/>
    </location>
</feature>
<dbReference type="Proteomes" id="UP000422108">
    <property type="component" value="Chromosome"/>
</dbReference>
<dbReference type="AlphaFoldDB" id="A0A5K8ABH4"/>
<proteinExistence type="predicted"/>
<protein>
    <recommendedName>
        <fullName evidence="2">NERD domain-containing protein</fullName>
    </recommendedName>
</protein>
<organism evidence="3 4">
    <name type="scientific">Desulfosarcina ovata subsp. ovata</name>
    <dbReference type="NCBI Taxonomy" id="2752305"/>
    <lineage>
        <taxon>Bacteria</taxon>
        <taxon>Pseudomonadati</taxon>
        <taxon>Thermodesulfobacteriota</taxon>
        <taxon>Desulfobacteria</taxon>
        <taxon>Desulfobacterales</taxon>
        <taxon>Desulfosarcinaceae</taxon>
        <taxon>Desulfosarcina</taxon>
    </lineage>
</organism>
<keyword evidence="1" id="KW-0812">Transmembrane</keyword>